<protein>
    <recommendedName>
        <fullName evidence="1">Non-structural protein NS-S</fullName>
    </recommendedName>
</protein>
<sequence>MILNSHTRIRRMLVEVLITQQMNTIRLWVSTENFSQLITLESSSSTLQRPKLRWLNSRPRQLKLRLEHSSSSWLITIELDRLSVRLRTMS</sequence>
<dbReference type="GO" id="GO:0016032">
    <property type="term" value="P:viral process"/>
    <property type="evidence" value="ECO:0007669"/>
    <property type="project" value="InterPro"/>
</dbReference>
<evidence type="ECO:0000256" key="1">
    <source>
        <dbReference type="ARBA" id="ARBA00014100"/>
    </source>
</evidence>
<dbReference type="PIRSF" id="PIRSF003954">
    <property type="entry name" value="NS-S_OrthobunV"/>
    <property type="match status" value="1"/>
</dbReference>
<name>A0A6M3BAV1_9VIRU</name>
<accession>A0A6M3BAV1</accession>
<evidence type="ECO:0000313" key="2">
    <source>
        <dbReference type="EMBL" id="QHA34172.1"/>
    </source>
</evidence>
<dbReference type="InterPro" id="IPR000797">
    <property type="entry name" value="Bunya_NSs"/>
</dbReference>
<dbReference type="EMBL" id="MN395658">
    <property type="protein sequence ID" value="QHA34172.1"/>
    <property type="molecule type" value="Viral_cRNA"/>
</dbReference>
<organism evidence="2">
    <name type="scientific">Umbre virus</name>
    <dbReference type="NCBI Taxonomy" id="552554"/>
    <lineage>
        <taxon>Viruses</taxon>
        <taxon>Riboviria</taxon>
        <taxon>Orthornavirae</taxon>
        <taxon>Negarnaviricota</taxon>
        <taxon>Polyploviricotina</taxon>
        <taxon>Bunyaviricetes</taxon>
        <taxon>Elliovirales</taxon>
        <taxon>Peribunyaviridae</taxon>
        <taxon>Orthobunyavirus</taxon>
        <taxon>Orthobunyavirus umbreense</taxon>
    </lineage>
</organism>
<proteinExistence type="predicted"/>
<dbReference type="Pfam" id="PF01104">
    <property type="entry name" value="Bunya_NS-S"/>
    <property type="match status" value="1"/>
</dbReference>
<reference evidence="2" key="1">
    <citation type="submission" date="2019-08" db="EMBL/GenBank/DDBJ databases">
        <authorList>
            <person name="Perot P."/>
            <person name="Seilhean D."/>
            <person name="Bielle F."/>
            <person name="Chretien D."/>
            <person name="Bigot T."/>
            <person name="Demeret S."/>
            <person name="Eloit M."/>
        </authorList>
    </citation>
    <scope>NUCLEOTIDE SEQUENCE</scope>
    <source>
        <strain evidence="2">Marna</strain>
    </source>
</reference>